<dbReference type="Pfam" id="PF13177">
    <property type="entry name" value="DNA_pol3_delta2"/>
    <property type="match status" value="1"/>
</dbReference>
<dbReference type="EMBL" id="AZGC01000026">
    <property type="protein sequence ID" value="KRL94958.1"/>
    <property type="molecule type" value="Genomic_DNA"/>
</dbReference>
<comment type="caution">
    <text evidence="1">The sequence shown here is derived from an EMBL/GenBank/DDBJ whole genome shotgun (WGS) entry which is preliminary data.</text>
</comment>
<dbReference type="Proteomes" id="UP000051084">
    <property type="component" value="Unassembled WGS sequence"/>
</dbReference>
<dbReference type="GO" id="GO:0006261">
    <property type="term" value="P:DNA-templated DNA replication"/>
    <property type="evidence" value="ECO:0007669"/>
    <property type="project" value="TreeGrafter"/>
</dbReference>
<name>A0A0R1UP94_9LACO</name>
<dbReference type="OrthoDB" id="9810148at2"/>
<accession>A0A0R1UP94</accession>
<dbReference type="Gene3D" id="3.40.50.300">
    <property type="entry name" value="P-loop containing nucleotide triphosphate hydrolases"/>
    <property type="match status" value="1"/>
</dbReference>
<dbReference type="NCBIfam" id="TIGR00678">
    <property type="entry name" value="holB"/>
    <property type="match status" value="1"/>
</dbReference>
<keyword evidence="2" id="KW-1185">Reference proteome</keyword>
<dbReference type="PANTHER" id="PTHR11669:SF8">
    <property type="entry name" value="DNA POLYMERASE III SUBUNIT DELTA"/>
    <property type="match status" value="1"/>
</dbReference>
<dbReference type="InterPro" id="IPR050238">
    <property type="entry name" value="DNA_Rep/Repair_Clamp_Loader"/>
</dbReference>
<keyword evidence="1" id="KW-0239">DNA-directed DNA polymerase</keyword>
<reference evidence="1 2" key="1">
    <citation type="journal article" date="2015" name="Genome Announc.">
        <title>Expanding the biotechnology potential of lactobacilli through comparative genomics of 213 strains and associated genera.</title>
        <authorList>
            <person name="Sun Z."/>
            <person name="Harris H.M."/>
            <person name="McCann A."/>
            <person name="Guo C."/>
            <person name="Argimon S."/>
            <person name="Zhang W."/>
            <person name="Yang X."/>
            <person name="Jeffery I.B."/>
            <person name="Cooney J.C."/>
            <person name="Kagawa T.F."/>
            <person name="Liu W."/>
            <person name="Song Y."/>
            <person name="Salvetti E."/>
            <person name="Wrobel A."/>
            <person name="Rasinkangas P."/>
            <person name="Parkhill J."/>
            <person name="Rea M.C."/>
            <person name="O'Sullivan O."/>
            <person name="Ritari J."/>
            <person name="Douillard F.P."/>
            <person name="Paul Ross R."/>
            <person name="Yang R."/>
            <person name="Briner A.E."/>
            <person name="Felis G.E."/>
            <person name="de Vos W.M."/>
            <person name="Barrangou R."/>
            <person name="Klaenhammer T.R."/>
            <person name="Caufield P.W."/>
            <person name="Cui Y."/>
            <person name="Zhang H."/>
            <person name="O'Toole P.W."/>
        </authorList>
    </citation>
    <scope>NUCLEOTIDE SEQUENCE [LARGE SCALE GENOMIC DNA]</scope>
    <source>
        <strain evidence="1 2">DSM 18793</strain>
    </source>
</reference>
<keyword evidence="1" id="KW-0808">Transferase</keyword>
<protein>
    <submittedName>
        <fullName evidence="1">DNA-directed DNA polymerase III delta prime subunit</fullName>
    </submittedName>
</protein>
<dbReference type="PANTHER" id="PTHR11669">
    <property type="entry name" value="REPLICATION FACTOR C / DNA POLYMERASE III GAMMA-TAU SUBUNIT"/>
    <property type="match status" value="1"/>
</dbReference>
<dbReference type="RefSeq" id="WP_054652087.1">
    <property type="nucleotide sequence ID" value="NZ_AZGC01000026.1"/>
</dbReference>
<evidence type="ECO:0000313" key="1">
    <source>
        <dbReference type="EMBL" id="KRL94958.1"/>
    </source>
</evidence>
<keyword evidence="1" id="KW-0548">Nucleotidyltransferase</keyword>
<organism evidence="1 2">
    <name type="scientific">Limosilactobacillus equigenerosi DSM 18793 = JCM 14505</name>
    <dbReference type="NCBI Taxonomy" id="1423742"/>
    <lineage>
        <taxon>Bacteria</taxon>
        <taxon>Bacillati</taxon>
        <taxon>Bacillota</taxon>
        <taxon>Bacilli</taxon>
        <taxon>Lactobacillales</taxon>
        <taxon>Lactobacillaceae</taxon>
        <taxon>Limosilactobacillus</taxon>
    </lineage>
</organism>
<dbReference type="GO" id="GO:0003887">
    <property type="term" value="F:DNA-directed DNA polymerase activity"/>
    <property type="evidence" value="ECO:0007669"/>
    <property type="project" value="UniProtKB-KW"/>
</dbReference>
<dbReference type="InterPro" id="IPR027417">
    <property type="entry name" value="P-loop_NTPase"/>
</dbReference>
<sequence>MDTTQFKATPVLTSPLVEQFQQVIANHELAHAYLLAGMSGTGKLVLAKWIALRLFCLAPQANQPDYTCAECQRILSDNHPDVVMVQPDGRQIKVDQIRYLKTEFTKRSVEGQQKVFIIDQADTMTVNAANSLLKFIEEPGQDVYIFLLTTNKQAILPTIQSRTQIVELPALSPVQLKTQLATAGIPDYLQSVVVGLTQSPQEATAWLVDDWLGQVVKQLLPWFKLVLARDPLAYVEIQTKLLPLFEDRSQQKIGLSLVTLLMRDALVLKVDDQRLDLYFANWRAELVAAVQGLTLPQCLAMNEAALALQPQFERNLNYQNVWEAFVIKCLTNK</sequence>
<proteinExistence type="predicted"/>
<evidence type="ECO:0000313" key="2">
    <source>
        <dbReference type="Proteomes" id="UP000051084"/>
    </source>
</evidence>
<dbReference type="InterPro" id="IPR004622">
    <property type="entry name" value="DNA_pol_HolB"/>
</dbReference>
<dbReference type="PATRIC" id="fig|1423742.4.peg.1043"/>
<dbReference type="AlphaFoldDB" id="A0A0R1UP94"/>
<dbReference type="SUPFAM" id="SSF52540">
    <property type="entry name" value="P-loop containing nucleoside triphosphate hydrolases"/>
    <property type="match status" value="1"/>
</dbReference>
<dbReference type="STRING" id="417373.GCA_001570685_00245"/>
<dbReference type="GO" id="GO:0008408">
    <property type="term" value="F:3'-5' exonuclease activity"/>
    <property type="evidence" value="ECO:0007669"/>
    <property type="project" value="InterPro"/>
</dbReference>
<gene>
    <name evidence="1" type="ORF">FC21_GL001002</name>
</gene>
<dbReference type="NCBIfam" id="NF005972">
    <property type="entry name" value="PRK08058.1"/>
    <property type="match status" value="1"/>
</dbReference>